<organism evidence="1 2">
    <name type="scientific">Daphnia magna</name>
    <dbReference type="NCBI Taxonomy" id="35525"/>
    <lineage>
        <taxon>Eukaryota</taxon>
        <taxon>Metazoa</taxon>
        <taxon>Ecdysozoa</taxon>
        <taxon>Arthropoda</taxon>
        <taxon>Crustacea</taxon>
        <taxon>Branchiopoda</taxon>
        <taxon>Diplostraca</taxon>
        <taxon>Cladocera</taxon>
        <taxon>Anomopoda</taxon>
        <taxon>Daphniidae</taxon>
        <taxon>Daphnia</taxon>
    </lineage>
</organism>
<name>A0ABQ9YQB0_9CRUS</name>
<evidence type="ECO:0000313" key="1">
    <source>
        <dbReference type="EMBL" id="KAK4002809.1"/>
    </source>
</evidence>
<keyword evidence="2" id="KW-1185">Reference proteome</keyword>
<dbReference type="Proteomes" id="UP001234178">
    <property type="component" value="Unassembled WGS sequence"/>
</dbReference>
<accession>A0ABQ9YQB0</accession>
<sequence>MEGFPLVFALSLSVSSYFRPFEFSRQTFVYAVHVGGLLGQNILLEYMVYVLSYTSQSLRFNTPMGINNA</sequence>
<gene>
    <name evidence="1" type="ORF">OUZ56_004611</name>
</gene>
<reference evidence="1 2" key="1">
    <citation type="journal article" date="2023" name="Nucleic Acids Res.">
        <title>The hologenome of Daphnia magna reveals possible DNA methylation and microbiome-mediated evolution of the host genome.</title>
        <authorList>
            <person name="Chaturvedi A."/>
            <person name="Li X."/>
            <person name="Dhandapani V."/>
            <person name="Marshall H."/>
            <person name="Kissane S."/>
            <person name="Cuenca-Cambronero M."/>
            <person name="Asole G."/>
            <person name="Calvet F."/>
            <person name="Ruiz-Romero M."/>
            <person name="Marangio P."/>
            <person name="Guigo R."/>
            <person name="Rago D."/>
            <person name="Mirbahai L."/>
            <person name="Eastwood N."/>
            <person name="Colbourne J.K."/>
            <person name="Zhou J."/>
            <person name="Mallon E."/>
            <person name="Orsini L."/>
        </authorList>
    </citation>
    <scope>NUCLEOTIDE SEQUENCE [LARGE SCALE GENOMIC DNA]</scope>
    <source>
        <strain evidence="1">LRV0_1</strain>
    </source>
</reference>
<comment type="caution">
    <text evidence="1">The sequence shown here is derived from an EMBL/GenBank/DDBJ whole genome shotgun (WGS) entry which is preliminary data.</text>
</comment>
<evidence type="ECO:0000313" key="2">
    <source>
        <dbReference type="Proteomes" id="UP001234178"/>
    </source>
</evidence>
<proteinExistence type="predicted"/>
<dbReference type="EMBL" id="JAOYFB010000001">
    <property type="protein sequence ID" value="KAK4002809.1"/>
    <property type="molecule type" value="Genomic_DNA"/>
</dbReference>
<protein>
    <submittedName>
        <fullName evidence="1">Uncharacterized protein</fullName>
    </submittedName>
</protein>